<dbReference type="AlphaFoldDB" id="A0A6A6IFA9"/>
<feature type="compositionally biased region" description="Basic and acidic residues" evidence="1">
    <location>
        <begin position="102"/>
        <end position="111"/>
    </location>
</feature>
<accession>A0A6A6IFA9</accession>
<reference evidence="2" key="1">
    <citation type="journal article" date="2020" name="Stud. Mycol.">
        <title>101 Dothideomycetes genomes: a test case for predicting lifestyles and emergence of pathogens.</title>
        <authorList>
            <person name="Haridas S."/>
            <person name="Albert R."/>
            <person name="Binder M."/>
            <person name="Bloem J."/>
            <person name="Labutti K."/>
            <person name="Salamov A."/>
            <person name="Andreopoulos B."/>
            <person name="Baker S."/>
            <person name="Barry K."/>
            <person name="Bills G."/>
            <person name="Bluhm B."/>
            <person name="Cannon C."/>
            <person name="Castanera R."/>
            <person name="Culley D."/>
            <person name="Daum C."/>
            <person name="Ezra D."/>
            <person name="Gonzalez J."/>
            <person name="Henrissat B."/>
            <person name="Kuo A."/>
            <person name="Liang C."/>
            <person name="Lipzen A."/>
            <person name="Lutzoni F."/>
            <person name="Magnuson J."/>
            <person name="Mondo S."/>
            <person name="Nolan M."/>
            <person name="Ohm R."/>
            <person name="Pangilinan J."/>
            <person name="Park H.-J."/>
            <person name="Ramirez L."/>
            <person name="Alfaro M."/>
            <person name="Sun H."/>
            <person name="Tritt A."/>
            <person name="Yoshinaga Y."/>
            <person name="Zwiers L.-H."/>
            <person name="Turgeon B."/>
            <person name="Goodwin S."/>
            <person name="Spatafora J."/>
            <person name="Crous P."/>
            <person name="Grigoriev I."/>
        </authorList>
    </citation>
    <scope>NUCLEOTIDE SEQUENCE</scope>
    <source>
        <strain evidence="2">CBS 122368</strain>
    </source>
</reference>
<sequence>MCRHILFIFNCGCIQWRKSKEPCASKQQNGRRCRVPYPAPRLPIPCFKHDPRYASWPGTAWLMKRTELRLARMGSEERQNILQGKVTSWLGAAQDSSSSQNTEDHLDRERAVGSSAEDPVTDRGIGLGDKPHNDMKEDVLRRVDSVVDRNRDAVGRTL</sequence>
<feature type="region of interest" description="Disordered" evidence="1">
    <location>
        <begin position="92"/>
        <end position="136"/>
    </location>
</feature>
<gene>
    <name evidence="2" type="ORF">BU26DRAFT_308575</name>
</gene>
<dbReference type="Proteomes" id="UP000800094">
    <property type="component" value="Unassembled WGS sequence"/>
</dbReference>
<protein>
    <submittedName>
        <fullName evidence="2">Uncharacterized protein</fullName>
    </submittedName>
</protein>
<evidence type="ECO:0000313" key="3">
    <source>
        <dbReference type="Proteomes" id="UP000800094"/>
    </source>
</evidence>
<name>A0A6A6IFA9_9PLEO</name>
<evidence type="ECO:0000313" key="2">
    <source>
        <dbReference type="EMBL" id="KAF2248887.1"/>
    </source>
</evidence>
<evidence type="ECO:0000256" key="1">
    <source>
        <dbReference type="SAM" id="MobiDB-lite"/>
    </source>
</evidence>
<keyword evidence="3" id="KW-1185">Reference proteome</keyword>
<organism evidence="2 3">
    <name type="scientific">Trematosphaeria pertusa</name>
    <dbReference type="NCBI Taxonomy" id="390896"/>
    <lineage>
        <taxon>Eukaryota</taxon>
        <taxon>Fungi</taxon>
        <taxon>Dikarya</taxon>
        <taxon>Ascomycota</taxon>
        <taxon>Pezizomycotina</taxon>
        <taxon>Dothideomycetes</taxon>
        <taxon>Pleosporomycetidae</taxon>
        <taxon>Pleosporales</taxon>
        <taxon>Massarineae</taxon>
        <taxon>Trematosphaeriaceae</taxon>
        <taxon>Trematosphaeria</taxon>
    </lineage>
</organism>
<dbReference type="GeneID" id="54575213"/>
<proteinExistence type="predicted"/>
<dbReference type="RefSeq" id="XP_033683891.1">
    <property type="nucleotide sequence ID" value="XM_033821883.1"/>
</dbReference>
<dbReference type="EMBL" id="ML987195">
    <property type="protein sequence ID" value="KAF2248887.1"/>
    <property type="molecule type" value="Genomic_DNA"/>
</dbReference>